<gene>
    <name evidence="3" type="ORF">LtaPh_2503300</name>
</gene>
<dbReference type="EMBL" id="BLBS01000034">
    <property type="protein sequence ID" value="GET89121.1"/>
    <property type="molecule type" value="Genomic_DNA"/>
</dbReference>
<proteinExistence type="predicted"/>
<feature type="transmembrane region" description="Helical" evidence="2">
    <location>
        <begin position="63"/>
        <end position="80"/>
    </location>
</feature>
<dbReference type="VEuPathDB" id="TriTrypDB:LtaPh_2503300"/>
<feature type="region of interest" description="Disordered" evidence="1">
    <location>
        <begin position="1"/>
        <end position="43"/>
    </location>
</feature>
<keyword evidence="2" id="KW-0812">Transmembrane</keyword>
<protein>
    <submittedName>
        <fullName evidence="3">Uncharacterized protein</fullName>
    </submittedName>
</protein>
<keyword evidence="2" id="KW-1133">Transmembrane helix</keyword>
<evidence type="ECO:0000313" key="3">
    <source>
        <dbReference type="EMBL" id="GET89121.1"/>
    </source>
</evidence>
<sequence>MSTEEGRPTEEAAVVDEDCTSTSSKTSPKKSSGKTLLPSRPTPAERRGLIMVATVALLQETRFNVFCGILVGAASAAFIYNRLSHLRKRS</sequence>
<evidence type="ECO:0000256" key="2">
    <source>
        <dbReference type="SAM" id="Phobius"/>
    </source>
</evidence>
<dbReference type="OrthoDB" id="267700at2759"/>
<reference evidence="3" key="1">
    <citation type="submission" date="2019-11" db="EMBL/GenBank/DDBJ databases">
        <title>Leishmania tarentolae CDS.</title>
        <authorList>
            <person name="Goto Y."/>
            <person name="Yamagishi J."/>
        </authorList>
    </citation>
    <scope>NUCLEOTIDE SEQUENCE [LARGE SCALE GENOMIC DNA]</scope>
    <source>
        <strain evidence="3">Parrot Tar II</strain>
    </source>
</reference>
<comment type="caution">
    <text evidence="3">The sequence shown here is derived from an EMBL/GenBank/DDBJ whole genome shotgun (WGS) entry which is preliminary data.</text>
</comment>
<evidence type="ECO:0000256" key="1">
    <source>
        <dbReference type="SAM" id="MobiDB-lite"/>
    </source>
</evidence>
<evidence type="ECO:0000313" key="4">
    <source>
        <dbReference type="Proteomes" id="UP000419144"/>
    </source>
</evidence>
<accession>A0A640KIS3</accession>
<name>A0A640KIS3_LEITA</name>
<feature type="compositionally biased region" description="Basic and acidic residues" evidence="1">
    <location>
        <begin position="1"/>
        <end position="10"/>
    </location>
</feature>
<dbReference type="AlphaFoldDB" id="A0A640KIS3"/>
<dbReference type="Proteomes" id="UP000419144">
    <property type="component" value="Unassembled WGS sequence"/>
</dbReference>
<keyword evidence="2" id="KW-0472">Membrane</keyword>
<organism evidence="3 4">
    <name type="scientific">Leishmania tarentolae</name>
    <name type="common">Sauroleishmania tarentolae</name>
    <dbReference type="NCBI Taxonomy" id="5689"/>
    <lineage>
        <taxon>Eukaryota</taxon>
        <taxon>Discoba</taxon>
        <taxon>Euglenozoa</taxon>
        <taxon>Kinetoplastea</taxon>
        <taxon>Metakinetoplastina</taxon>
        <taxon>Trypanosomatida</taxon>
        <taxon>Trypanosomatidae</taxon>
        <taxon>Leishmaniinae</taxon>
        <taxon>Leishmania</taxon>
        <taxon>lizard Leishmania</taxon>
    </lineage>
</organism>
<keyword evidence="4" id="KW-1185">Reference proteome</keyword>